<feature type="region of interest" description="Disordered" evidence="1">
    <location>
        <begin position="171"/>
        <end position="215"/>
    </location>
</feature>
<keyword evidence="3" id="KW-1185">Reference proteome</keyword>
<dbReference type="Proteomes" id="UP001209229">
    <property type="component" value="Unassembled WGS sequence"/>
</dbReference>
<feature type="compositionally biased region" description="Low complexity" evidence="1">
    <location>
        <begin position="184"/>
        <end position="200"/>
    </location>
</feature>
<dbReference type="AlphaFoldDB" id="A0AAE3SHT6"/>
<reference evidence="2" key="1">
    <citation type="submission" date="2022-10" db="EMBL/GenBank/DDBJ databases">
        <authorList>
            <person name="Yu W.X."/>
        </authorList>
    </citation>
    <scope>NUCLEOTIDE SEQUENCE</scope>
    <source>
        <strain evidence="2">AAT</strain>
    </source>
</reference>
<accession>A0AAE3SHT6</accession>
<sequence length="215" mass="25926">MDYNSNRKKLLLPEYGRHIQKMVDYCVTIEDKDERTRCAQSIIGNMGNMFPHLRDVNDFKHKLWDHLAIMSDFKLDIETPFDLPEKETLYQRPKKLAYDNERIRYRHYGRTIEKMIEKAVDMEEGELKHHLLLLIANNMKKSLLQWNKDFPGDERVFSDMVELSGNKLEIPSDLKIPEQREHQNYSQSQSLNQNQNQNQNRNRKKRPFKRYDDRK</sequence>
<evidence type="ECO:0000313" key="3">
    <source>
        <dbReference type="Proteomes" id="UP001209229"/>
    </source>
</evidence>
<evidence type="ECO:0000256" key="1">
    <source>
        <dbReference type="SAM" id="MobiDB-lite"/>
    </source>
</evidence>
<dbReference type="InterPro" id="IPR025632">
    <property type="entry name" value="DUF4290"/>
</dbReference>
<gene>
    <name evidence="2" type="ORF">OM075_18410</name>
</gene>
<evidence type="ECO:0000313" key="2">
    <source>
        <dbReference type="EMBL" id="MCW3788448.1"/>
    </source>
</evidence>
<feature type="compositionally biased region" description="Basic and acidic residues" evidence="1">
    <location>
        <begin position="171"/>
        <end position="183"/>
    </location>
</feature>
<protein>
    <submittedName>
        <fullName evidence="2">DUF4290 domain-containing protein</fullName>
    </submittedName>
</protein>
<name>A0AAE3SHT6_9BACT</name>
<dbReference type="Pfam" id="PF14123">
    <property type="entry name" value="DUF4290"/>
    <property type="match status" value="1"/>
</dbReference>
<dbReference type="RefSeq" id="WP_301192008.1">
    <property type="nucleotide sequence ID" value="NZ_JAPDPJ010000054.1"/>
</dbReference>
<proteinExistence type="predicted"/>
<organism evidence="2 3">
    <name type="scientific">Plebeiibacterium sediminum</name>
    <dbReference type="NCBI Taxonomy" id="2992112"/>
    <lineage>
        <taxon>Bacteria</taxon>
        <taxon>Pseudomonadati</taxon>
        <taxon>Bacteroidota</taxon>
        <taxon>Bacteroidia</taxon>
        <taxon>Marinilabiliales</taxon>
        <taxon>Marinilabiliaceae</taxon>
        <taxon>Plebeiibacterium</taxon>
    </lineage>
</organism>
<comment type="caution">
    <text evidence="2">The sequence shown here is derived from an EMBL/GenBank/DDBJ whole genome shotgun (WGS) entry which is preliminary data.</text>
</comment>
<dbReference type="EMBL" id="JAPDPJ010000054">
    <property type="protein sequence ID" value="MCW3788448.1"/>
    <property type="molecule type" value="Genomic_DNA"/>
</dbReference>